<reference evidence="8" key="1">
    <citation type="journal article" date="2019" name="Int. J. Syst. Evol. Microbiol.">
        <title>The Global Catalogue of Microorganisms (GCM) 10K type strain sequencing project: providing services to taxonomists for standard genome sequencing and annotation.</title>
        <authorList>
            <consortium name="The Broad Institute Genomics Platform"/>
            <consortium name="The Broad Institute Genome Sequencing Center for Infectious Disease"/>
            <person name="Wu L."/>
            <person name="Ma J."/>
        </authorList>
    </citation>
    <scope>NUCLEOTIDE SEQUENCE [LARGE SCALE GENOMIC DNA]</scope>
    <source>
        <strain evidence="8">JCM 19635</strain>
    </source>
</reference>
<feature type="transmembrane region" description="Helical" evidence="5">
    <location>
        <begin position="252"/>
        <end position="276"/>
    </location>
</feature>
<feature type="domain" description="O-antigen ligase-related" evidence="6">
    <location>
        <begin position="81"/>
        <end position="235"/>
    </location>
</feature>
<evidence type="ECO:0000313" key="8">
    <source>
        <dbReference type="Proteomes" id="UP001596513"/>
    </source>
</evidence>
<protein>
    <submittedName>
        <fullName evidence="7">O-antigen ligase family protein</fullName>
    </submittedName>
</protein>
<evidence type="ECO:0000256" key="1">
    <source>
        <dbReference type="ARBA" id="ARBA00004141"/>
    </source>
</evidence>
<keyword evidence="2 5" id="KW-0812">Transmembrane</keyword>
<accession>A0ABW2U748</accession>
<feature type="transmembrane region" description="Helical" evidence="5">
    <location>
        <begin position="68"/>
        <end position="86"/>
    </location>
</feature>
<gene>
    <name evidence="7" type="ORF">ACFQT0_15995</name>
</gene>
<dbReference type="EMBL" id="JBHTEK010000001">
    <property type="protein sequence ID" value="MFC7668704.1"/>
    <property type="molecule type" value="Genomic_DNA"/>
</dbReference>
<dbReference type="PANTHER" id="PTHR37422">
    <property type="entry name" value="TEICHURONIC ACID BIOSYNTHESIS PROTEIN TUAE"/>
    <property type="match status" value="1"/>
</dbReference>
<sequence>MGSVFVLGAGAVGLATLGQYLMDPARANAAFGIGQNMQSITLMFHITFGVILALSFFWGLLLRREALAAPWLRVALLVAAAAAALVLHVLAYRTGLLVFYVGLLAYALRALGQRRWVWGLALLLLLGLGPWVAFHSLESVRQRVDATLYDVEQYTQGHDLNNFSLSRRLVAVETARVIIAEHWLFGVGPADTQAAMREQYQWRDFGLRPANRVEVHNQYLQALLGGGLVGLALLLAVLLGPFAQARVRRNPYIGFFVLIQGTAMMVDSVLALQIGLNLFVFGYGFLIVAEETASNVTAAANQLPSQVQPAPIVSTRRER</sequence>
<evidence type="ECO:0000256" key="4">
    <source>
        <dbReference type="ARBA" id="ARBA00023136"/>
    </source>
</evidence>
<feature type="transmembrane region" description="Helical" evidence="5">
    <location>
        <begin position="116"/>
        <end position="134"/>
    </location>
</feature>
<dbReference type="RefSeq" id="WP_380204238.1">
    <property type="nucleotide sequence ID" value="NZ_JBHTEK010000001.1"/>
</dbReference>
<keyword evidence="8" id="KW-1185">Reference proteome</keyword>
<dbReference type="Proteomes" id="UP001596513">
    <property type="component" value="Unassembled WGS sequence"/>
</dbReference>
<evidence type="ECO:0000256" key="5">
    <source>
        <dbReference type="SAM" id="Phobius"/>
    </source>
</evidence>
<organism evidence="7 8">
    <name type="scientific">Hymenobacter humi</name>
    <dbReference type="NCBI Taxonomy" id="1411620"/>
    <lineage>
        <taxon>Bacteria</taxon>
        <taxon>Pseudomonadati</taxon>
        <taxon>Bacteroidota</taxon>
        <taxon>Cytophagia</taxon>
        <taxon>Cytophagales</taxon>
        <taxon>Hymenobacteraceae</taxon>
        <taxon>Hymenobacter</taxon>
    </lineage>
</organism>
<evidence type="ECO:0000259" key="6">
    <source>
        <dbReference type="Pfam" id="PF04932"/>
    </source>
</evidence>
<dbReference type="GO" id="GO:0016874">
    <property type="term" value="F:ligase activity"/>
    <property type="evidence" value="ECO:0007669"/>
    <property type="project" value="UniProtKB-KW"/>
</dbReference>
<name>A0ABW2U748_9BACT</name>
<dbReference type="PANTHER" id="PTHR37422:SF13">
    <property type="entry name" value="LIPOPOLYSACCHARIDE BIOSYNTHESIS PROTEIN PA4999-RELATED"/>
    <property type="match status" value="1"/>
</dbReference>
<feature type="transmembrane region" description="Helical" evidence="5">
    <location>
        <begin position="39"/>
        <end position="61"/>
    </location>
</feature>
<dbReference type="Pfam" id="PF04932">
    <property type="entry name" value="Wzy_C"/>
    <property type="match status" value="1"/>
</dbReference>
<keyword evidence="4 5" id="KW-0472">Membrane</keyword>
<keyword evidence="3 5" id="KW-1133">Transmembrane helix</keyword>
<feature type="transmembrane region" description="Helical" evidence="5">
    <location>
        <begin position="92"/>
        <end position="109"/>
    </location>
</feature>
<keyword evidence="7" id="KW-0436">Ligase</keyword>
<evidence type="ECO:0000313" key="7">
    <source>
        <dbReference type="EMBL" id="MFC7668704.1"/>
    </source>
</evidence>
<feature type="transmembrane region" description="Helical" evidence="5">
    <location>
        <begin position="219"/>
        <end position="240"/>
    </location>
</feature>
<evidence type="ECO:0000256" key="3">
    <source>
        <dbReference type="ARBA" id="ARBA00022989"/>
    </source>
</evidence>
<comment type="caution">
    <text evidence="7">The sequence shown here is derived from an EMBL/GenBank/DDBJ whole genome shotgun (WGS) entry which is preliminary data.</text>
</comment>
<comment type="subcellular location">
    <subcellularLocation>
        <location evidence="1">Membrane</location>
        <topology evidence="1">Multi-pass membrane protein</topology>
    </subcellularLocation>
</comment>
<dbReference type="InterPro" id="IPR007016">
    <property type="entry name" value="O-antigen_ligase-rel_domated"/>
</dbReference>
<evidence type="ECO:0000256" key="2">
    <source>
        <dbReference type="ARBA" id="ARBA00022692"/>
    </source>
</evidence>
<proteinExistence type="predicted"/>
<dbReference type="InterPro" id="IPR051533">
    <property type="entry name" value="WaaL-like"/>
</dbReference>